<organism evidence="2 3">
    <name type="scientific">Nephila pilipes</name>
    <name type="common">Giant wood spider</name>
    <name type="synonym">Nephila maculata</name>
    <dbReference type="NCBI Taxonomy" id="299642"/>
    <lineage>
        <taxon>Eukaryota</taxon>
        <taxon>Metazoa</taxon>
        <taxon>Ecdysozoa</taxon>
        <taxon>Arthropoda</taxon>
        <taxon>Chelicerata</taxon>
        <taxon>Arachnida</taxon>
        <taxon>Araneae</taxon>
        <taxon>Araneomorphae</taxon>
        <taxon>Entelegynae</taxon>
        <taxon>Araneoidea</taxon>
        <taxon>Nephilidae</taxon>
        <taxon>Nephila</taxon>
    </lineage>
</organism>
<dbReference type="Proteomes" id="UP000887013">
    <property type="component" value="Unassembled WGS sequence"/>
</dbReference>
<gene>
    <name evidence="2" type="ORF">NPIL_685321</name>
</gene>
<evidence type="ECO:0000313" key="3">
    <source>
        <dbReference type="Proteomes" id="UP000887013"/>
    </source>
</evidence>
<accession>A0A8X6QG72</accession>
<comment type="caution">
    <text evidence="2">The sequence shown here is derived from an EMBL/GenBank/DDBJ whole genome shotgun (WGS) entry which is preliminary data.</text>
</comment>
<evidence type="ECO:0000256" key="1">
    <source>
        <dbReference type="SAM" id="Phobius"/>
    </source>
</evidence>
<feature type="transmembrane region" description="Helical" evidence="1">
    <location>
        <begin position="22"/>
        <end position="42"/>
    </location>
</feature>
<keyword evidence="1" id="KW-0812">Transmembrane</keyword>
<dbReference type="EMBL" id="BMAW01032013">
    <property type="protein sequence ID" value="GFU23663.1"/>
    <property type="molecule type" value="Genomic_DNA"/>
</dbReference>
<keyword evidence="3" id="KW-1185">Reference proteome</keyword>
<keyword evidence="1" id="KW-1133">Transmembrane helix</keyword>
<sequence>MLQGSSTCGHTAMTAEASSAAFYWQANAILLACASAQFSLLAGQMRHRVRAFAKATRNSQVLLPGGEKGFAAAFRHGVSGVKCGATKAYAAR</sequence>
<proteinExistence type="predicted"/>
<reference evidence="2" key="1">
    <citation type="submission" date="2020-08" db="EMBL/GenBank/DDBJ databases">
        <title>Multicomponent nature underlies the extraordinary mechanical properties of spider dragline silk.</title>
        <authorList>
            <person name="Kono N."/>
            <person name="Nakamura H."/>
            <person name="Mori M."/>
            <person name="Yoshida Y."/>
            <person name="Ohtoshi R."/>
            <person name="Malay A.D."/>
            <person name="Moran D.A.P."/>
            <person name="Tomita M."/>
            <person name="Numata K."/>
            <person name="Arakawa K."/>
        </authorList>
    </citation>
    <scope>NUCLEOTIDE SEQUENCE</scope>
</reference>
<name>A0A8X6QG72_NEPPI</name>
<protein>
    <submittedName>
        <fullName evidence="2">Uncharacterized protein</fullName>
    </submittedName>
</protein>
<keyword evidence="1" id="KW-0472">Membrane</keyword>
<evidence type="ECO:0000313" key="2">
    <source>
        <dbReference type="EMBL" id="GFU23663.1"/>
    </source>
</evidence>
<dbReference type="AlphaFoldDB" id="A0A8X6QG72"/>